<dbReference type="Proteomes" id="UP001326715">
    <property type="component" value="Chromosome"/>
</dbReference>
<reference evidence="5 7" key="2">
    <citation type="submission" date="2023-11" db="EMBL/GenBank/DDBJ databases">
        <title>MicrobeMod: A computational toolkit for identifying prokaryotic methylation and restriction-modification with nanopore sequencing.</title>
        <authorList>
            <person name="Crits-Christoph A."/>
            <person name="Kang S.C."/>
            <person name="Lee H."/>
            <person name="Ostrov N."/>
        </authorList>
    </citation>
    <scope>NUCLEOTIDE SEQUENCE [LARGE SCALE GENOMIC DNA]</scope>
    <source>
        <strain evidence="5 7">ATCC 23090</strain>
    </source>
</reference>
<sequence>MKSENLIATAQELKRLGYEVHLTPVALPKREATIRAIKRYNKSGRYVPLGMIFDDFSNDPGLTYYLLKCEKPDLFKSFGAISTHVAFGQPYITVNIEGDNPAAMFKF</sequence>
<dbReference type="STRING" id="1004.SAMN05661012_02894"/>
<dbReference type="GO" id="GO:0016301">
    <property type="term" value="F:kinase activity"/>
    <property type="evidence" value="ECO:0007669"/>
    <property type="project" value="InterPro"/>
</dbReference>
<dbReference type="Gene3D" id="3.40.50.300">
    <property type="entry name" value="P-loop containing nucleotide triphosphate hydrolases"/>
    <property type="match status" value="1"/>
</dbReference>
<dbReference type="Proteomes" id="UP000183788">
    <property type="component" value="Unassembled WGS sequence"/>
</dbReference>
<evidence type="ECO:0000256" key="1">
    <source>
        <dbReference type="ARBA" id="ARBA00022741"/>
    </source>
</evidence>
<keyword evidence="7" id="KW-1185">Reference proteome</keyword>
<organism evidence="4 6">
    <name type="scientific">Chitinophaga sancti</name>
    <dbReference type="NCBI Taxonomy" id="1004"/>
    <lineage>
        <taxon>Bacteria</taxon>
        <taxon>Pseudomonadati</taxon>
        <taxon>Bacteroidota</taxon>
        <taxon>Chitinophagia</taxon>
        <taxon>Chitinophagales</taxon>
        <taxon>Chitinophagaceae</taxon>
        <taxon>Chitinophaga</taxon>
    </lineage>
</organism>
<dbReference type="InterPro" id="IPR027417">
    <property type="entry name" value="P-loop_NTPase"/>
</dbReference>
<evidence type="ECO:0000313" key="4">
    <source>
        <dbReference type="EMBL" id="SFW60630.1"/>
    </source>
</evidence>
<dbReference type="InterPro" id="IPR010488">
    <property type="entry name" value="Zeta_toxin_domain"/>
</dbReference>
<dbReference type="AlphaFoldDB" id="A0A1K1QN02"/>
<dbReference type="RefSeq" id="WP_072361285.1">
    <property type="nucleotide sequence ID" value="NZ_CP139972.1"/>
</dbReference>
<proteinExistence type="predicted"/>
<evidence type="ECO:0000313" key="5">
    <source>
        <dbReference type="EMBL" id="WQG89237.1"/>
    </source>
</evidence>
<dbReference type="OrthoDB" id="660434at2"/>
<feature type="domain" description="Zeta toxin" evidence="3">
    <location>
        <begin position="8"/>
        <end position="49"/>
    </location>
</feature>
<evidence type="ECO:0000259" key="3">
    <source>
        <dbReference type="Pfam" id="PF06414"/>
    </source>
</evidence>
<evidence type="ECO:0000256" key="2">
    <source>
        <dbReference type="ARBA" id="ARBA00022840"/>
    </source>
</evidence>
<name>A0A1K1QN02_9BACT</name>
<keyword evidence="1" id="KW-0547">Nucleotide-binding</keyword>
<dbReference type="EMBL" id="FPIZ01000008">
    <property type="protein sequence ID" value="SFW60630.1"/>
    <property type="molecule type" value="Genomic_DNA"/>
</dbReference>
<protein>
    <submittedName>
        <fullName evidence="4 5">Zeta toxin</fullName>
    </submittedName>
</protein>
<reference evidence="4 6" key="1">
    <citation type="submission" date="2016-11" db="EMBL/GenBank/DDBJ databases">
        <authorList>
            <person name="Jaros S."/>
            <person name="Januszkiewicz K."/>
            <person name="Wedrychowicz H."/>
        </authorList>
    </citation>
    <scope>NUCLEOTIDE SEQUENCE [LARGE SCALE GENOMIC DNA]</scope>
    <source>
        <strain evidence="4 6">DSM 784</strain>
    </source>
</reference>
<accession>A0A1K1QN02</accession>
<evidence type="ECO:0000313" key="7">
    <source>
        <dbReference type="Proteomes" id="UP001326715"/>
    </source>
</evidence>
<gene>
    <name evidence="4" type="ORF">SAMN05661012_02894</name>
    <name evidence="5" type="ORF">SR876_30365</name>
</gene>
<dbReference type="Pfam" id="PF06414">
    <property type="entry name" value="Zeta_toxin"/>
    <property type="match status" value="1"/>
</dbReference>
<dbReference type="EMBL" id="CP140154">
    <property type="protein sequence ID" value="WQG89237.1"/>
    <property type="molecule type" value="Genomic_DNA"/>
</dbReference>
<dbReference type="GO" id="GO:0005524">
    <property type="term" value="F:ATP binding"/>
    <property type="evidence" value="ECO:0007669"/>
    <property type="project" value="UniProtKB-KW"/>
</dbReference>
<keyword evidence="2" id="KW-0067">ATP-binding</keyword>
<evidence type="ECO:0000313" key="6">
    <source>
        <dbReference type="Proteomes" id="UP000183788"/>
    </source>
</evidence>